<keyword evidence="12" id="KW-1015">Disulfide bond</keyword>
<dbReference type="PROSITE" id="PS50262">
    <property type="entry name" value="G_PROTEIN_RECEP_F1_2"/>
    <property type="match status" value="1"/>
</dbReference>
<dbReference type="GO" id="GO:0045202">
    <property type="term" value="C:synapse"/>
    <property type="evidence" value="ECO:0007669"/>
    <property type="project" value="UniProtKB-SubCell"/>
</dbReference>
<dbReference type="GO" id="GO:0007210">
    <property type="term" value="P:serotonin receptor signaling pathway"/>
    <property type="evidence" value="ECO:0007669"/>
    <property type="project" value="TreeGrafter"/>
</dbReference>
<evidence type="ECO:0000256" key="5">
    <source>
        <dbReference type="ARBA" id="ARBA00022610"/>
    </source>
</evidence>
<dbReference type="GO" id="GO:0007208">
    <property type="term" value="P:phospholipase C-activating serotonin receptor signaling pathway"/>
    <property type="evidence" value="ECO:0007669"/>
    <property type="project" value="TreeGrafter"/>
</dbReference>
<dbReference type="InterPro" id="IPR002231">
    <property type="entry name" value="5HT_rcpt"/>
</dbReference>
<feature type="transmembrane region" description="Helical" evidence="21">
    <location>
        <begin position="194"/>
        <end position="216"/>
    </location>
</feature>
<protein>
    <recommendedName>
        <fullName evidence="2">5-hydroxytryptamine receptor 2B</fullName>
    </recommendedName>
    <alternativeName>
        <fullName evidence="17">Serotonin receptor 2B</fullName>
    </alternativeName>
</protein>
<dbReference type="GO" id="GO:0006939">
    <property type="term" value="P:smooth muscle contraction"/>
    <property type="evidence" value="ECO:0007669"/>
    <property type="project" value="InterPro"/>
</dbReference>
<dbReference type="PRINTS" id="PR01101">
    <property type="entry name" value="5HTRECEPTOR"/>
</dbReference>
<evidence type="ECO:0000256" key="10">
    <source>
        <dbReference type="ARBA" id="ARBA00023136"/>
    </source>
</evidence>
<dbReference type="SMART" id="SM01381">
    <property type="entry name" value="7TM_GPCR_Srsx"/>
    <property type="match status" value="1"/>
</dbReference>
<keyword evidence="10 21" id="KW-0472">Membrane</keyword>
<feature type="region of interest" description="Disordered" evidence="20">
    <location>
        <begin position="1"/>
        <end position="32"/>
    </location>
</feature>
<feature type="domain" description="G-protein coupled receptors family 1 profile" evidence="22">
    <location>
        <begin position="93"/>
        <end position="411"/>
    </location>
</feature>
<evidence type="ECO:0000256" key="15">
    <source>
        <dbReference type="ARBA" id="ARBA00023224"/>
    </source>
</evidence>
<feature type="transmembrane region" description="Helical" evidence="21">
    <location>
        <begin position="356"/>
        <end position="380"/>
    </location>
</feature>
<comment type="similarity">
    <text evidence="19">Belongs to the G-protein coupled receptor 1 family.</text>
</comment>
<dbReference type="GO" id="GO:0007187">
    <property type="term" value="P:G protein-coupled receptor signaling pathway, coupled to cyclic nucleotide second messenger"/>
    <property type="evidence" value="ECO:0007669"/>
    <property type="project" value="TreeGrafter"/>
</dbReference>
<evidence type="ECO:0000256" key="1">
    <source>
        <dbReference type="ARBA" id="ARBA00004651"/>
    </source>
</evidence>
<feature type="transmembrane region" description="Helical" evidence="21">
    <location>
        <begin position="113"/>
        <end position="139"/>
    </location>
</feature>
<evidence type="ECO:0000256" key="6">
    <source>
        <dbReference type="ARBA" id="ARBA00022692"/>
    </source>
</evidence>
<evidence type="ECO:0000313" key="24">
    <source>
        <dbReference type="Proteomes" id="UP001230051"/>
    </source>
</evidence>
<feature type="transmembrane region" description="Helical" evidence="21">
    <location>
        <begin position="78"/>
        <end position="101"/>
    </location>
</feature>
<dbReference type="Pfam" id="PF00001">
    <property type="entry name" value="7tm_1"/>
    <property type="match status" value="1"/>
</dbReference>
<dbReference type="PROSITE" id="PS00237">
    <property type="entry name" value="G_PROTEIN_RECEP_F1_1"/>
    <property type="match status" value="1"/>
</dbReference>
<dbReference type="GO" id="GO:0004993">
    <property type="term" value="F:G protein-coupled serotonin receptor activity"/>
    <property type="evidence" value="ECO:0007669"/>
    <property type="project" value="InterPro"/>
</dbReference>
<keyword evidence="24" id="KW-1185">Reference proteome</keyword>
<dbReference type="InterPro" id="IPR000482">
    <property type="entry name" value="5HT2B_rcpt"/>
</dbReference>
<evidence type="ECO:0000256" key="2">
    <source>
        <dbReference type="ARBA" id="ARBA00017581"/>
    </source>
</evidence>
<evidence type="ECO:0000256" key="18">
    <source>
        <dbReference type="ARBA" id="ARBA00034102"/>
    </source>
</evidence>
<keyword evidence="13 19" id="KW-0675">Receptor</keyword>
<keyword evidence="16" id="KW-0449">Lipoprotein</keyword>
<dbReference type="AlphaFoldDB" id="A0AAD8DEU6"/>
<reference evidence="23" key="1">
    <citation type="submission" date="2022-02" db="EMBL/GenBank/DDBJ databases">
        <title>Atlantic sturgeon de novo genome assembly.</title>
        <authorList>
            <person name="Stock M."/>
            <person name="Klopp C."/>
            <person name="Guiguen Y."/>
            <person name="Cabau C."/>
            <person name="Parinello H."/>
            <person name="Santidrian Yebra-Pimentel E."/>
            <person name="Kuhl H."/>
            <person name="Dirks R.P."/>
            <person name="Guessner J."/>
            <person name="Wuertz S."/>
            <person name="Du K."/>
            <person name="Schartl M."/>
        </authorList>
    </citation>
    <scope>NUCLEOTIDE SEQUENCE</scope>
    <source>
        <strain evidence="23">STURGEONOMICS-FGT-2020</strain>
        <tissue evidence="23">Whole blood</tissue>
    </source>
</reference>
<evidence type="ECO:0000256" key="3">
    <source>
        <dbReference type="ARBA" id="ARBA00022475"/>
    </source>
</evidence>
<dbReference type="GO" id="GO:0030594">
    <property type="term" value="F:neurotransmitter receptor activity"/>
    <property type="evidence" value="ECO:0007669"/>
    <property type="project" value="TreeGrafter"/>
</dbReference>
<feature type="transmembrane region" description="Helical" evidence="21">
    <location>
        <begin position="236"/>
        <end position="261"/>
    </location>
</feature>
<keyword evidence="14" id="KW-0325">Glycoprotein</keyword>
<dbReference type="GO" id="GO:0007268">
    <property type="term" value="P:chemical synaptic transmission"/>
    <property type="evidence" value="ECO:0007669"/>
    <property type="project" value="TreeGrafter"/>
</dbReference>
<keyword evidence="8" id="KW-0770">Synapse</keyword>
<evidence type="ECO:0000256" key="9">
    <source>
        <dbReference type="ARBA" id="ARBA00023040"/>
    </source>
</evidence>
<organism evidence="23 24">
    <name type="scientific">Acipenser oxyrinchus oxyrinchus</name>
    <dbReference type="NCBI Taxonomy" id="40147"/>
    <lineage>
        <taxon>Eukaryota</taxon>
        <taxon>Metazoa</taxon>
        <taxon>Chordata</taxon>
        <taxon>Craniata</taxon>
        <taxon>Vertebrata</taxon>
        <taxon>Euteleostomi</taxon>
        <taxon>Actinopterygii</taxon>
        <taxon>Chondrostei</taxon>
        <taxon>Acipenseriformes</taxon>
        <taxon>Acipenseridae</taxon>
        <taxon>Acipenser</taxon>
    </lineage>
</organism>
<gene>
    <name evidence="23" type="primary">HTR2B</name>
    <name evidence="23" type="ORF">AOXY_G9199</name>
</gene>
<evidence type="ECO:0000256" key="16">
    <source>
        <dbReference type="ARBA" id="ARBA00023288"/>
    </source>
</evidence>
<keyword evidence="9 19" id="KW-0297">G-protein coupled receptor</keyword>
<dbReference type="SUPFAM" id="SSF81321">
    <property type="entry name" value="Family A G protein-coupled receptor-like"/>
    <property type="match status" value="1"/>
</dbReference>
<keyword evidence="4" id="KW-0771">Synaptosome</keyword>
<dbReference type="PANTHER" id="PTHR24247:SF31">
    <property type="entry name" value="5-HYDROXYTRYPTAMINE RECEPTOR 2B"/>
    <property type="match status" value="1"/>
</dbReference>
<evidence type="ECO:0000256" key="20">
    <source>
        <dbReference type="SAM" id="MobiDB-lite"/>
    </source>
</evidence>
<dbReference type="GO" id="GO:0042310">
    <property type="term" value="P:vasoconstriction"/>
    <property type="evidence" value="ECO:0007669"/>
    <property type="project" value="InterPro"/>
</dbReference>
<keyword evidence="5" id="KW-0085">Behavior</keyword>
<dbReference type="PANTHER" id="PTHR24247">
    <property type="entry name" value="5-HYDROXYTRYPTAMINE RECEPTOR"/>
    <property type="match status" value="1"/>
</dbReference>
<dbReference type="EMBL" id="JAGXEW010000008">
    <property type="protein sequence ID" value="KAK1168428.1"/>
    <property type="molecule type" value="Genomic_DNA"/>
</dbReference>
<keyword evidence="7 21" id="KW-1133">Transmembrane helix</keyword>
<dbReference type="PRINTS" id="PR00651">
    <property type="entry name" value="5HT2BRECEPTR"/>
</dbReference>
<evidence type="ECO:0000259" key="22">
    <source>
        <dbReference type="PROSITE" id="PS50262"/>
    </source>
</evidence>
<evidence type="ECO:0000256" key="13">
    <source>
        <dbReference type="ARBA" id="ARBA00023170"/>
    </source>
</evidence>
<dbReference type="GO" id="GO:0030425">
    <property type="term" value="C:dendrite"/>
    <property type="evidence" value="ECO:0007669"/>
    <property type="project" value="TreeGrafter"/>
</dbReference>
<evidence type="ECO:0000256" key="17">
    <source>
        <dbReference type="ARBA" id="ARBA00032260"/>
    </source>
</evidence>
<dbReference type="PRINTS" id="PR00237">
    <property type="entry name" value="GPCRRHODOPSN"/>
</dbReference>
<evidence type="ECO:0000256" key="14">
    <source>
        <dbReference type="ARBA" id="ARBA00023180"/>
    </source>
</evidence>
<keyword evidence="3" id="KW-1003">Cell membrane</keyword>
<name>A0AAD8DEU6_ACIOX</name>
<evidence type="ECO:0000256" key="21">
    <source>
        <dbReference type="SAM" id="Phobius"/>
    </source>
</evidence>
<dbReference type="GO" id="GO:0051209">
    <property type="term" value="P:release of sequestered calcium ion into cytosol"/>
    <property type="evidence" value="ECO:0007669"/>
    <property type="project" value="TreeGrafter"/>
</dbReference>
<dbReference type="InterPro" id="IPR017452">
    <property type="entry name" value="GPCR_Rhodpsn_7TM"/>
</dbReference>
<evidence type="ECO:0000256" key="8">
    <source>
        <dbReference type="ARBA" id="ARBA00023018"/>
    </source>
</evidence>
<dbReference type="GO" id="GO:0005886">
    <property type="term" value="C:plasma membrane"/>
    <property type="evidence" value="ECO:0007669"/>
    <property type="project" value="UniProtKB-SubCell"/>
</dbReference>
<feature type="transmembrane region" description="Helical" evidence="21">
    <location>
        <begin position="395"/>
        <end position="414"/>
    </location>
</feature>
<dbReference type="Gene3D" id="1.20.1070.10">
    <property type="entry name" value="Rhodopsin 7-helix transmembrane proteins"/>
    <property type="match status" value="1"/>
</dbReference>
<evidence type="ECO:0000256" key="4">
    <source>
        <dbReference type="ARBA" id="ARBA00022599"/>
    </source>
</evidence>
<proteinExistence type="inferred from homology"/>
<comment type="caution">
    <text evidence="23">The sequence shown here is derived from an EMBL/GenBank/DDBJ whole genome shotgun (WGS) entry which is preliminary data.</text>
</comment>
<evidence type="ECO:0000256" key="19">
    <source>
        <dbReference type="RuleBase" id="RU000688"/>
    </source>
</evidence>
<evidence type="ECO:0000256" key="11">
    <source>
        <dbReference type="ARBA" id="ARBA00023139"/>
    </source>
</evidence>
<dbReference type="InterPro" id="IPR000276">
    <property type="entry name" value="GPCR_Rhodpsn"/>
</dbReference>
<feature type="transmembrane region" description="Helical" evidence="21">
    <location>
        <begin position="151"/>
        <end position="173"/>
    </location>
</feature>
<keyword evidence="15 19" id="KW-0807">Transducer</keyword>
<dbReference type="GO" id="GO:0050795">
    <property type="term" value="P:regulation of behavior"/>
    <property type="evidence" value="ECO:0007669"/>
    <property type="project" value="InterPro"/>
</dbReference>
<evidence type="ECO:0000313" key="23">
    <source>
        <dbReference type="EMBL" id="KAK1168428.1"/>
    </source>
</evidence>
<dbReference type="Proteomes" id="UP001230051">
    <property type="component" value="Unassembled WGS sequence"/>
</dbReference>
<comment type="subcellular location">
    <subcellularLocation>
        <location evidence="1">Cell membrane</location>
        <topology evidence="1">Multi-pass membrane protein</topology>
    </subcellularLocation>
    <subcellularLocation>
        <location evidence="18">Synapse</location>
        <location evidence="18">Synaptosome</location>
    </subcellularLocation>
</comment>
<keyword evidence="11" id="KW-0564">Palmitate</keyword>
<keyword evidence="6 19" id="KW-0812">Transmembrane</keyword>
<dbReference type="GO" id="GO:0007507">
    <property type="term" value="P:heart development"/>
    <property type="evidence" value="ECO:0007669"/>
    <property type="project" value="InterPro"/>
</dbReference>
<sequence>MLAKPQDTPGPAKTGKHVNNKDMSEHGGSTSLQDSQMQWPFLLAANSSYASSFQPPRLSALVGALGAAQGGGGEELCWAALLIIVFIIPTLGGNILVILAVSLERKLQNATNYFLMSLAVADLLVGLLVMPIALTTVLFNSEWPLPTSLCPIWIFLDVLFSTASIMHLCAISLDRYIAIKKPIQHSQFKSRAKAMGKIAVVWLISIGIAIPIPIKGLQDESNTFKNKTCLLNSDRFWGFIIFGSTAAFFVPLAIMMVIYLLTIQVLRKKAYLLRFKTHQRFTWSTVSTIFQRELPPPGSSPEQVAMLDSSRKEKVQPNVRVNNNHITREEIPIRRMSAMGKKSMQNISNEQRASKVLGIVFFLFVVMWCPFFITNVASVFCKTCSQEILGRLMDIFVWVGYVASGINPLVYTLFNKTFRKAFSRYITCDYGGSRPPKVHRKTLTRISFRSSMAENSKLFMKHGMRNGISPVPYQSPLRLRPAPTCIQSSTTILLDTLFLTENEGGKQEEQEIRHLTSLPIRWRSNPDLFNSCVAMDL</sequence>
<evidence type="ECO:0000256" key="12">
    <source>
        <dbReference type="ARBA" id="ARBA00023157"/>
    </source>
</evidence>
<accession>A0AAD8DEU6</accession>
<evidence type="ECO:0000256" key="7">
    <source>
        <dbReference type="ARBA" id="ARBA00022989"/>
    </source>
</evidence>